<dbReference type="SUPFAM" id="SSF49464">
    <property type="entry name" value="Carboxypeptidase regulatory domain-like"/>
    <property type="match status" value="1"/>
</dbReference>
<accession>A0A3E4UCN0</accession>
<proteinExistence type="predicted"/>
<dbReference type="InterPro" id="IPR008979">
    <property type="entry name" value="Galactose-bd-like_sf"/>
</dbReference>
<gene>
    <name evidence="2" type="ORF">DXC39_08600</name>
</gene>
<dbReference type="InterPro" id="IPR017853">
    <property type="entry name" value="GH"/>
</dbReference>
<dbReference type="EMBL" id="QSSQ01000004">
    <property type="protein sequence ID" value="RGM07111.1"/>
    <property type="molecule type" value="Genomic_DNA"/>
</dbReference>
<dbReference type="GO" id="GO:0004553">
    <property type="term" value="F:hydrolase activity, hydrolyzing O-glycosyl compounds"/>
    <property type="evidence" value="ECO:0007669"/>
    <property type="project" value="InterPro"/>
</dbReference>
<dbReference type="InterPro" id="IPR006103">
    <property type="entry name" value="Glyco_hydro_2_cat"/>
</dbReference>
<dbReference type="PANTHER" id="PTHR42732:SF2">
    <property type="entry name" value="BETA-MANNOSIDASE"/>
    <property type="match status" value="1"/>
</dbReference>
<organism evidence="2 3">
    <name type="scientific">Hungatella hathewayi</name>
    <dbReference type="NCBI Taxonomy" id="154046"/>
    <lineage>
        <taxon>Bacteria</taxon>
        <taxon>Bacillati</taxon>
        <taxon>Bacillota</taxon>
        <taxon>Clostridia</taxon>
        <taxon>Lachnospirales</taxon>
        <taxon>Lachnospiraceae</taxon>
        <taxon>Hungatella</taxon>
    </lineage>
</organism>
<dbReference type="Gene3D" id="2.60.120.260">
    <property type="entry name" value="Galactose-binding domain-like"/>
    <property type="match status" value="1"/>
</dbReference>
<dbReference type="GO" id="GO:0005975">
    <property type="term" value="P:carbohydrate metabolic process"/>
    <property type="evidence" value="ECO:0007669"/>
    <property type="project" value="InterPro"/>
</dbReference>
<name>A0A3E4UCN0_9FIRM</name>
<comment type="caution">
    <text evidence="2">The sequence shown here is derived from an EMBL/GenBank/DDBJ whole genome shotgun (WGS) entry which is preliminary data.</text>
</comment>
<sequence length="1294" mass="146604">MNGDRSMEEYFNHVEWNFINMNSPADLFCHYREDGTIYLEEYDRCRNGHLLLSSFFVDTASCGFETEILEIQDGAGIGLYFGDGCFDRYILAVVGNGRLEVRIPNGVPLGDTFRYDGPRRWYSAASVPFTREPPFRLGFQAAEKGFSVVCDGEVLIGSTEIAVPWRKPYARLAVMAVNDSDASPKSGAVLGKYRMSGRENGERMAGACVDGEGRPLSQVWLHVAGISGHSGLTDEGGRFDLGYLPPGAYEVIGGAEGRGFCHFPVEHGGSEYRWCLEPYWQQDSREMIPQGELKNDCFLASLNGVWKFAMDPLETGEEEKWYLPGRHTFDQRIRIPGSWQSLRAFGEEFLADDNSLHQASSLRCNWREQGRTAWMQTEISVEKETRVQLVLGAVSGVAKIWLDEKEIGCTVDFYAPCRIRLGRLKAGRRYTLTMEVLYPFEGDQCCFGKQGFWFTDSPGIWQNVWLEEEKEVRISEILVDDYRKEDDGIRFGGRIEAEGNPETMSEVSVDSGTLKWDTEKDTVYRLDFLYRAPEGHAEAVLEFGETRLSVDFDATYGEAYDCMTVYVRDCGRTEEAQFKTETGYLEILRVMAGPVDFICRIEMNLEMAGEDVRIEVLEPLTINSRGIPEAAFQIFGKGLMQWEPGAPNRYVLSASVGGESGSGGTYERWVSFRRVGQKTVKDGTAYVTVNGNPVYLRGVLDQGYNPWGIYTYPSLTGEGPGSVSFDVKAAGECGYNMIRMHIKDNEPEWYAACDREGVLVWDEVPSCFYGTWKDPLWRGLHLRRLKAMARKQNYHSSVVLCSVFNESWGILGDHERSPWDNDEAQNWIRTSAQTYRRLAPGILVVDNSGYGKTGETDILDYHSYPTEFADAMDFFERLDKQNYPGSAFNCYNEENRQLMKDEAVADLLQRNCRNPLKETVFTGKDCQKGQPVIISEFVHTNEIERLVRICRFAGYVRMNLTSQENEDTSPFTSLRVRRDFGLMHRDMTPTGYEQANQADFIFLARPWLTGVKTGEVVKVPVYAGIRGRKPGDRDIRVHWSLAGVDFLGQWNRELDGGEVNMSIPWLETGKPGEIEVRIPEGIKGAWLFAWITDRGATLCEHDVQFEVETEEETGPEAFYWNPENTDREVFSGFTGRGSMEKRRIWWAAGSGRASWHIPVPKGYCGNKILRLELSSCECLEGTRLTDERKYPSKVRIYVQGELCGELVIPDQPWDKRALFSNAGAAEDGIVSYRRTGTYGYGFRYDIPVEVEENTVVSIETDDGGCIIYGNRMGRYGCDPMFLDGENEIEENHND</sequence>
<dbReference type="InterPro" id="IPR051913">
    <property type="entry name" value="GH2_Domain-Containing"/>
</dbReference>
<reference evidence="2 3" key="1">
    <citation type="submission" date="2018-08" db="EMBL/GenBank/DDBJ databases">
        <title>A genome reference for cultivated species of the human gut microbiota.</title>
        <authorList>
            <person name="Zou Y."/>
            <person name="Xue W."/>
            <person name="Luo G."/>
        </authorList>
    </citation>
    <scope>NUCLEOTIDE SEQUENCE [LARGE SCALE GENOMIC DNA]</scope>
    <source>
        <strain evidence="2 3">TF05-11AC</strain>
    </source>
</reference>
<feature type="domain" description="Glycoside hydrolase family 2 catalytic" evidence="1">
    <location>
        <begin position="722"/>
        <end position="841"/>
    </location>
</feature>
<dbReference type="SUPFAM" id="SSF51445">
    <property type="entry name" value="(Trans)glycosidases"/>
    <property type="match status" value="1"/>
</dbReference>
<dbReference type="Gene3D" id="3.20.20.80">
    <property type="entry name" value="Glycosidases"/>
    <property type="match status" value="1"/>
</dbReference>
<dbReference type="Proteomes" id="UP000261257">
    <property type="component" value="Unassembled WGS sequence"/>
</dbReference>
<dbReference type="SUPFAM" id="SSF49785">
    <property type="entry name" value="Galactose-binding domain-like"/>
    <property type="match status" value="1"/>
</dbReference>
<evidence type="ECO:0000313" key="2">
    <source>
        <dbReference type="EMBL" id="RGM07111.1"/>
    </source>
</evidence>
<evidence type="ECO:0000259" key="1">
    <source>
        <dbReference type="Pfam" id="PF02836"/>
    </source>
</evidence>
<protein>
    <recommendedName>
        <fullName evidence="1">Glycoside hydrolase family 2 catalytic domain-containing protein</fullName>
    </recommendedName>
</protein>
<dbReference type="PANTHER" id="PTHR42732">
    <property type="entry name" value="BETA-GALACTOSIDASE"/>
    <property type="match status" value="1"/>
</dbReference>
<dbReference type="Pfam" id="PF02836">
    <property type="entry name" value="Glyco_hydro_2_C"/>
    <property type="match status" value="1"/>
</dbReference>
<dbReference type="InterPro" id="IPR008969">
    <property type="entry name" value="CarboxyPept-like_regulatory"/>
</dbReference>
<evidence type="ECO:0000313" key="3">
    <source>
        <dbReference type="Proteomes" id="UP000261257"/>
    </source>
</evidence>